<dbReference type="InterPro" id="IPR037185">
    <property type="entry name" value="EmrE-like"/>
</dbReference>
<dbReference type="SUPFAM" id="SSF103481">
    <property type="entry name" value="Multidrug resistance efflux transporter EmrE"/>
    <property type="match status" value="2"/>
</dbReference>
<feature type="transmembrane region" description="Helical" evidence="6">
    <location>
        <begin position="142"/>
        <end position="161"/>
    </location>
</feature>
<protein>
    <submittedName>
        <fullName evidence="8">DMT family transporter</fullName>
    </submittedName>
</protein>
<keyword evidence="9" id="KW-1185">Reference proteome</keyword>
<feature type="transmembrane region" description="Helical" evidence="6">
    <location>
        <begin position="112"/>
        <end position="133"/>
    </location>
</feature>
<dbReference type="Pfam" id="PF00892">
    <property type="entry name" value="EamA"/>
    <property type="match status" value="2"/>
</dbReference>
<dbReference type="InterPro" id="IPR000620">
    <property type="entry name" value="EamA_dom"/>
</dbReference>
<keyword evidence="3 6" id="KW-0812">Transmembrane</keyword>
<feature type="transmembrane region" description="Helical" evidence="6">
    <location>
        <begin position="85"/>
        <end position="106"/>
    </location>
</feature>
<feature type="transmembrane region" description="Helical" evidence="6">
    <location>
        <begin position="289"/>
        <end position="306"/>
    </location>
</feature>
<dbReference type="InterPro" id="IPR050638">
    <property type="entry name" value="AA-Vitamin_Transporters"/>
</dbReference>
<keyword evidence="4 6" id="KW-1133">Transmembrane helix</keyword>
<reference evidence="8 9" key="1">
    <citation type="submission" date="2022-03" db="EMBL/GenBank/DDBJ databases">
        <title>Complete genome analysis of Roseomonas KG 17.1 : a prolific producer of plant growth promoters.</title>
        <authorList>
            <person name="Saadouli I."/>
            <person name="Najjari A."/>
            <person name="Mosbah A."/>
            <person name="Ouzari H.I."/>
        </authorList>
    </citation>
    <scope>NUCLEOTIDE SEQUENCE [LARGE SCALE GENOMIC DNA]</scope>
    <source>
        <strain evidence="8 9">KG17-1</strain>
    </source>
</reference>
<evidence type="ECO:0000256" key="3">
    <source>
        <dbReference type="ARBA" id="ARBA00022692"/>
    </source>
</evidence>
<comment type="subcellular location">
    <subcellularLocation>
        <location evidence="1">Membrane</location>
        <topology evidence="1">Multi-pass membrane protein</topology>
    </subcellularLocation>
</comment>
<accession>A0ABS9VZN9</accession>
<evidence type="ECO:0000256" key="6">
    <source>
        <dbReference type="SAM" id="Phobius"/>
    </source>
</evidence>
<comment type="similarity">
    <text evidence="2">Belongs to the EamA transporter family.</text>
</comment>
<evidence type="ECO:0000256" key="2">
    <source>
        <dbReference type="ARBA" id="ARBA00007362"/>
    </source>
</evidence>
<dbReference type="Proteomes" id="UP001201985">
    <property type="component" value="Unassembled WGS sequence"/>
</dbReference>
<name>A0ABS9VZN9_9PROT</name>
<feature type="transmembrane region" description="Helical" evidence="6">
    <location>
        <begin position="173"/>
        <end position="192"/>
    </location>
</feature>
<feature type="transmembrane region" description="Helical" evidence="6">
    <location>
        <begin position="264"/>
        <end position="283"/>
    </location>
</feature>
<proteinExistence type="inferred from homology"/>
<evidence type="ECO:0000256" key="4">
    <source>
        <dbReference type="ARBA" id="ARBA00022989"/>
    </source>
</evidence>
<feature type="domain" description="EamA" evidence="7">
    <location>
        <begin position="23"/>
        <end position="155"/>
    </location>
</feature>
<dbReference type="PANTHER" id="PTHR32322:SF2">
    <property type="entry name" value="EAMA DOMAIN-CONTAINING PROTEIN"/>
    <property type="match status" value="1"/>
</dbReference>
<keyword evidence="5 6" id="KW-0472">Membrane</keyword>
<sequence length="309" mass="33489">MPTPSHPAPRPRRGPMQRLWGMPVLLLVAASLFWAGNFVIGRAVHGIVPPFFLAFWRWMLALLLLLPFAWPHLRRDAPALFRQWPLMLLLGLLGIAVFSTFVYLGLRSTTAVNGALLQSVIPLAILACSFLVFGEAPRPRQLLGLALSLAGVVCIASHGSLEDLLGLRLRAGDLWIMGAVLAYAIYSACLRLRPRVHPLSFLFCAVAASLLALLPAWLWEAAARPLPPLGAATLLSVGYLAVFPSLLSYLFFNRGVELIGANRAGQFIHLLPVFGSLMAVVFLGEALELFHLAGLALIGGGILLAMRAR</sequence>
<gene>
    <name evidence="8" type="ORF">MON41_01795</name>
</gene>
<dbReference type="RefSeq" id="WP_238383978.1">
    <property type="nucleotide sequence ID" value="NZ_JALBUU010000004.1"/>
</dbReference>
<organism evidence="8 9">
    <name type="scientific">Teichococcus vastitatis</name>
    <dbReference type="NCBI Taxonomy" id="2307076"/>
    <lineage>
        <taxon>Bacteria</taxon>
        <taxon>Pseudomonadati</taxon>
        <taxon>Pseudomonadota</taxon>
        <taxon>Alphaproteobacteria</taxon>
        <taxon>Acetobacterales</taxon>
        <taxon>Roseomonadaceae</taxon>
        <taxon>Roseomonas</taxon>
    </lineage>
</organism>
<dbReference type="PANTHER" id="PTHR32322">
    <property type="entry name" value="INNER MEMBRANE TRANSPORTER"/>
    <property type="match status" value="1"/>
</dbReference>
<feature type="domain" description="EamA" evidence="7">
    <location>
        <begin position="171"/>
        <end position="306"/>
    </location>
</feature>
<evidence type="ECO:0000313" key="9">
    <source>
        <dbReference type="Proteomes" id="UP001201985"/>
    </source>
</evidence>
<evidence type="ECO:0000259" key="7">
    <source>
        <dbReference type="Pfam" id="PF00892"/>
    </source>
</evidence>
<feature type="transmembrane region" description="Helical" evidence="6">
    <location>
        <begin position="199"/>
        <end position="219"/>
    </location>
</feature>
<evidence type="ECO:0000256" key="5">
    <source>
        <dbReference type="ARBA" id="ARBA00023136"/>
    </source>
</evidence>
<dbReference type="EMBL" id="JALBUU010000004">
    <property type="protein sequence ID" value="MCI0752496.1"/>
    <property type="molecule type" value="Genomic_DNA"/>
</dbReference>
<feature type="transmembrane region" description="Helical" evidence="6">
    <location>
        <begin position="231"/>
        <end position="252"/>
    </location>
</feature>
<evidence type="ECO:0000313" key="8">
    <source>
        <dbReference type="EMBL" id="MCI0752496.1"/>
    </source>
</evidence>
<evidence type="ECO:0000256" key="1">
    <source>
        <dbReference type="ARBA" id="ARBA00004141"/>
    </source>
</evidence>
<comment type="caution">
    <text evidence="8">The sequence shown here is derived from an EMBL/GenBank/DDBJ whole genome shotgun (WGS) entry which is preliminary data.</text>
</comment>
<feature type="transmembrane region" description="Helical" evidence="6">
    <location>
        <begin position="53"/>
        <end position="73"/>
    </location>
</feature>